<accession>X1RKX8</accession>
<sequence length="128" mass="14394">MPRKKRESKYKCQYCGRLLDNLTTKNSHELACLKNPKNIKIETQETDSEPQSSNLIGQIATVPKTQSKRQGGKKITTGKQTIGKGLEKEDQALRQYPTIDKLVKDIEELKVIPQVIQTNQVQIAQSGS</sequence>
<feature type="region of interest" description="Disordered" evidence="1">
    <location>
        <begin position="44"/>
        <end position="84"/>
    </location>
</feature>
<dbReference type="EMBL" id="BARW01008174">
    <property type="protein sequence ID" value="GAI81288.1"/>
    <property type="molecule type" value="Genomic_DNA"/>
</dbReference>
<evidence type="ECO:0000256" key="1">
    <source>
        <dbReference type="SAM" id="MobiDB-lite"/>
    </source>
</evidence>
<feature type="compositionally biased region" description="Low complexity" evidence="1">
    <location>
        <begin position="73"/>
        <end position="84"/>
    </location>
</feature>
<comment type="caution">
    <text evidence="2">The sequence shown here is derived from an EMBL/GenBank/DDBJ whole genome shotgun (WGS) entry which is preliminary data.</text>
</comment>
<protein>
    <submittedName>
        <fullName evidence="2">Uncharacterized protein</fullName>
    </submittedName>
</protein>
<gene>
    <name evidence="2" type="ORF">S12H4_16834</name>
</gene>
<organism evidence="2">
    <name type="scientific">marine sediment metagenome</name>
    <dbReference type="NCBI Taxonomy" id="412755"/>
    <lineage>
        <taxon>unclassified sequences</taxon>
        <taxon>metagenomes</taxon>
        <taxon>ecological metagenomes</taxon>
    </lineage>
</organism>
<evidence type="ECO:0000313" key="2">
    <source>
        <dbReference type="EMBL" id="GAI81288.1"/>
    </source>
</evidence>
<proteinExistence type="predicted"/>
<reference evidence="2" key="1">
    <citation type="journal article" date="2014" name="Front. Microbiol.">
        <title>High frequency of phylogenetically diverse reductive dehalogenase-homologous genes in deep subseafloor sedimentary metagenomes.</title>
        <authorList>
            <person name="Kawai M."/>
            <person name="Futagami T."/>
            <person name="Toyoda A."/>
            <person name="Takaki Y."/>
            <person name="Nishi S."/>
            <person name="Hori S."/>
            <person name="Arai W."/>
            <person name="Tsubouchi T."/>
            <person name="Morono Y."/>
            <person name="Uchiyama I."/>
            <person name="Ito T."/>
            <person name="Fujiyama A."/>
            <person name="Inagaki F."/>
            <person name="Takami H."/>
        </authorList>
    </citation>
    <scope>NUCLEOTIDE SEQUENCE</scope>
    <source>
        <strain evidence="2">Expedition CK06-06</strain>
    </source>
</reference>
<dbReference type="AlphaFoldDB" id="X1RKX8"/>
<name>X1RKX8_9ZZZZ</name>